<dbReference type="Pfam" id="PF00977">
    <property type="entry name" value="His_biosynth"/>
    <property type="match status" value="1"/>
</dbReference>
<dbReference type="UniPathway" id="UPA00031">
    <property type="reaction ID" value="UER00009"/>
</dbReference>
<proteinExistence type="inferred from homology"/>
<evidence type="ECO:0000256" key="14">
    <source>
        <dbReference type="RuleBase" id="RU003658"/>
    </source>
</evidence>
<dbReference type="InterPro" id="IPR011060">
    <property type="entry name" value="RibuloseP-bd_barrel"/>
</dbReference>
<dbReference type="FunFam" id="3.20.20.70:FF:000009">
    <property type="entry name" value="1-(5-phosphoribosyl)-5-[(5-phosphoribosylamino)methylideneamino] imidazole-4-carboxamide isomerase"/>
    <property type="match status" value="1"/>
</dbReference>
<evidence type="ECO:0000256" key="5">
    <source>
        <dbReference type="ARBA" id="ARBA00012550"/>
    </source>
</evidence>
<dbReference type="PANTHER" id="PTHR43090">
    <property type="entry name" value="1-(5-PHOSPHORIBOSYL)-5-[(5-PHOSPHORIBOSYLAMINO)METHYLIDENEAMINO] IMIDAZOLE-4-CARBOXAMIDE ISOMERASE"/>
    <property type="match status" value="1"/>
</dbReference>
<evidence type="ECO:0000256" key="1">
    <source>
        <dbReference type="ARBA" id="ARBA00000901"/>
    </source>
</evidence>
<dbReference type="HAMAP" id="MF_01014">
    <property type="entry name" value="HisA"/>
    <property type="match status" value="1"/>
</dbReference>
<gene>
    <name evidence="12" type="primary">hisA</name>
    <name evidence="15" type="ORF">EV209_2654</name>
</gene>
<evidence type="ECO:0000313" key="15">
    <source>
        <dbReference type="EMBL" id="RZS92911.1"/>
    </source>
</evidence>
<feature type="active site" description="Proton donor" evidence="12">
    <location>
        <position position="130"/>
    </location>
</feature>
<dbReference type="InterPro" id="IPR006063">
    <property type="entry name" value="HisA_bact_arch"/>
</dbReference>
<dbReference type="InterPro" id="IPR013785">
    <property type="entry name" value="Aldolase_TIM"/>
</dbReference>
<accession>A0A4Q7NZJ9</accession>
<evidence type="ECO:0000256" key="9">
    <source>
        <dbReference type="ARBA" id="ARBA00023102"/>
    </source>
</evidence>
<sequence length="242" mass="26255">MKLYPAIDLKDGKCVRLTQGAFEDITVYSDRPWEMAEKWERCGAGFLHLVDLDGAKYGRGVNRNVIAKIAERLQIPIQLGGGIRTEKDIREVLNLGVSRVIIGTKAVERPEFLGEMAELFGPERIVAGIDAKNGMVAVNGWEKTSTVTALELGGLMKSMGIPTIVYTDISRDGMLQGPNVEATRALSEAAGVNVIASGGVSSMEDLRRIEQAGIHGAIIGKALYENRIALEKAVQEFERGTV</sequence>
<comment type="subcellular location">
    <subcellularLocation>
        <location evidence="2 12 14">Cytoplasm</location>
    </subcellularLocation>
</comment>
<dbReference type="EC" id="5.3.1.16" evidence="5 12"/>
<dbReference type="GO" id="GO:0000162">
    <property type="term" value="P:L-tryptophan biosynthetic process"/>
    <property type="evidence" value="ECO:0007669"/>
    <property type="project" value="TreeGrafter"/>
</dbReference>
<dbReference type="GO" id="GO:0005737">
    <property type="term" value="C:cytoplasm"/>
    <property type="evidence" value="ECO:0007669"/>
    <property type="project" value="UniProtKB-SubCell"/>
</dbReference>
<dbReference type="InterPro" id="IPR006062">
    <property type="entry name" value="His_biosynth"/>
</dbReference>
<dbReference type="NCBIfam" id="NF010112">
    <property type="entry name" value="PRK13585.1"/>
    <property type="match status" value="1"/>
</dbReference>
<keyword evidence="16" id="KW-1185">Reference proteome</keyword>
<protein>
    <recommendedName>
        <fullName evidence="6 12">1-(5-phosphoribosyl)-5-[(5-phosphoribosylamino)methylideneamino] imidazole-4-carboxamide isomerase</fullName>
        <ecNumber evidence="5 12">5.3.1.16</ecNumber>
    </recommendedName>
    <alternativeName>
        <fullName evidence="11 12">Phosphoribosylformimino-5-aminoimidazole carboxamide ribotide isomerase</fullName>
    </alternativeName>
</protein>
<dbReference type="Proteomes" id="UP000292927">
    <property type="component" value="Unassembled WGS sequence"/>
</dbReference>
<evidence type="ECO:0000256" key="2">
    <source>
        <dbReference type="ARBA" id="ARBA00004496"/>
    </source>
</evidence>
<dbReference type="SUPFAM" id="SSF51366">
    <property type="entry name" value="Ribulose-phoshate binding barrel"/>
    <property type="match status" value="1"/>
</dbReference>
<dbReference type="OrthoDB" id="9807749at2"/>
<dbReference type="NCBIfam" id="TIGR00007">
    <property type="entry name" value="1-(5-phosphoribosyl)-5-[(5-phosphoribosylamino)methylideneamino]imidazole-4-carboxamide isomerase"/>
    <property type="match status" value="1"/>
</dbReference>
<evidence type="ECO:0000256" key="3">
    <source>
        <dbReference type="ARBA" id="ARBA00005133"/>
    </source>
</evidence>
<evidence type="ECO:0000313" key="16">
    <source>
        <dbReference type="Proteomes" id="UP000292927"/>
    </source>
</evidence>
<evidence type="ECO:0000256" key="7">
    <source>
        <dbReference type="ARBA" id="ARBA00022490"/>
    </source>
</evidence>
<name>A0A4Q7NZJ9_9FIRM</name>
<dbReference type="InterPro" id="IPR023016">
    <property type="entry name" value="HisA/PriA"/>
</dbReference>
<dbReference type="RefSeq" id="WP_130435913.1">
    <property type="nucleotide sequence ID" value="NZ_SGXF01000006.1"/>
</dbReference>
<reference evidence="15 16" key="1">
    <citation type="submission" date="2019-02" db="EMBL/GenBank/DDBJ databases">
        <title>Genomic Encyclopedia of Type Strains, Phase IV (KMG-IV): sequencing the most valuable type-strain genomes for metagenomic binning, comparative biology and taxonomic classification.</title>
        <authorList>
            <person name="Goeker M."/>
        </authorList>
    </citation>
    <scope>NUCLEOTIDE SEQUENCE [LARGE SCALE GENOMIC DNA]</scope>
    <source>
        <strain evidence="15 16">DSM 29486</strain>
    </source>
</reference>
<evidence type="ECO:0000256" key="6">
    <source>
        <dbReference type="ARBA" id="ARBA00018464"/>
    </source>
</evidence>
<comment type="catalytic activity">
    <reaction evidence="1 12 14">
        <text>1-(5-phospho-beta-D-ribosyl)-5-[(5-phospho-beta-D-ribosylamino)methylideneamino]imidazole-4-carboxamide = 5-[(5-phospho-1-deoxy-D-ribulos-1-ylimino)methylamino]-1-(5-phospho-beta-D-ribosyl)imidazole-4-carboxamide</text>
        <dbReference type="Rhea" id="RHEA:15469"/>
        <dbReference type="ChEBI" id="CHEBI:58435"/>
        <dbReference type="ChEBI" id="CHEBI:58525"/>
        <dbReference type="EC" id="5.3.1.16"/>
    </reaction>
</comment>
<comment type="pathway">
    <text evidence="3 12 14">Amino-acid biosynthesis; L-histidine biosynthesis; L-histidine from 5-phospho-alpha-D-ribose 1-diphosphate: step 4/9.</text>
</comment>
<feature type="active site" description="Proton acceptor" evidence="12">
    <location>
        <position position="8"/>
    </location>
</feature>
<evidence type="ECO:0000256" key="13">
    <source>
        <dbReference type="RuleBase" id="RU003657"/>
    </source>
</evidence>
<keyword evidence="8 12" id="KW-0028">Amino-acid biosynthesis</keyword>
<keyword evidence="7 12" id="KW-0963">Cytoplasm</keyword>
<comment type="similarity">
    <text evidence="4 12 13">Belongs to the HisA/HisF family.</text>
</comment>
<keyword evidence="10 12" id="KW-0413">Isomerase</keyword>
<evidence type="ECO:0000256" key="11">
    <source>
        <dbReference type="ARBA" id="ARBA00030547"/>
    </source>
</evidence>
<organism evidence="15 16">
    <name type="scientific">Cuneatibacter caecimuris</name>
    <dbReference type="NCBI Taxonomy" id="1796618"/>
    <lineage>
        <taxon>Bacteria</taxon>
        <taxon>Bacillati</taxon>
        <taxon>Bacillota</taxon>
        <taxon>Clostridia</taxon>
        <taxon>Lachnospirales</taxon>
        <taxon>Lachnospiraceae</taxon>
        <taxon>Cuneatibacter</taxon>
    </lineage>
</organism>
<keyword evidence="9 12" id="KW-0368">Histidine biosynthesis</keyword>
<dbReference type="InterPro" id="IPR044524">
    <property type="entry name" value="Isoase_HisA-like"/>
</dbReference>
<comment type="caution">
    <text evidence="15">The sequence shown here is derived from an EMBL/GenBank/DDBJ whole genome shotgun (WGS) entry which is preliminary data.</text>
</comment>
<dbReference type="AlphaFoldDB" id="A0A4Q7NZJ9"/>
<dbReference type="EMBL" id="SGXF01000006">
    <property type="protein sequence ID" value="RZS92911.1"/>
    <property type="molecule type" value="Genomic_DNA"/>
</dbReference>
<evidence type="ECO:0000256" key="4">
    <source>
        <dbReference type="ARBA" id="ARBA00009667"/>
    </source>
</evidence>
<dbReference type="PANTHER" id="PTHR43090:SF2">
    <property type="entry name" value="1-(5-PHOSPHORIBOSYL)-5-[(5-PHOSPHORIBOSYLAMINO)METHYLIDENEAMINO] IMIDAZOLE-4-CARBOXAMIDE ISOMERASE"/>
    <property type="match status" value="1"/>
</dbReference>
<dbReference type="GO" id="GO:0003949">
    <property type="term" value="F:1-(5-phosphoribosyl)-5-[(5-phosphoribosylamino)methylideneamino]imidazole-4-carboxamide isomerase activity"/>
    <property type="evidence" value="ECO:0007669"/>
    <property type="project" value="UniProtKB-UniRule"/>
</dbReference>
<evidence type="ECO:0000256" key="12">
    <source>
        <dbReference type="HAMAP-Rule" id="MF_01014"/>
    </source>
</evidence>
<evidence type="ECO:0000256" key="8">
    <source>
        <dbReference type="ARBA" id="ARBA00022605"/>
    </source>
</evidence>
<dbReference type="Gene3D" id="3.20.20.70">
    <property type="entry name" value="Aldolase class I"/>
    <property type="match status" value="1"/>
</dbReference>
<dbReference type="CDD" id="cd04732">
    <property type="entry name" value="HisA"/>
    <property type="match status" value="1"/>
</dbReference>
<evidence type="ECO:0000256" key="10">
    <source>
        <dbReference type="ARBA" id="ARBA00023235"/>
    </source>
</evidence>
<dbReference type="GO" id="GO:0000105">
    <property type="term" value="P:L-histidine biosynthetic process"/>
    <property type="evidence" value="ECO:0007669"/>
    <property type="project" value="UniProtKB-UniRule"/>
</dbReference>